<evidence type="ECO:0000256" key="1">
    <source>
        <dbReference type="SAM" id="SignalP"/>
    </source>
</evidence>
<proteinExistence type="predicted"/>
<dbReference type="GO" id="GO:0020037">
    <property type="term" value="F:heme binding"/>
    <property type="evidence" value="ECO:0007669"/>
    <property type="project" value="InterPro"/>
</dbReference>
<reference evidence="2 3" key="1">
    <citation type="submission" date="2020-04" db="EMBL/GenBank/DDBJ databases">
        <title>Draft genome of Pyxidicoccus fallax type strain.</title>
        <authorList>
            <person name="Whitworth D.E."/>
        </authorList>
    </citation>
    <scope>NUCLEOTIDE SEQUENCE [LARGE SCALE GENOMIC DNA]</scope>
    <source>
        <strain evidence="2 3">DSM 14698</strain>
    </source>
</reference>
<dbReference type="SUPFAM" id="SSF46626">
    <property type="entry name" value="Cytochrome c"/>
    <property type="match status" value="1"/>
</dbReference>
<protein>
    <submittedName>
        <fullName evidence="2">Uncharacterized protein</fullName>
    </submittedName>
</protein>
<comment type="caution">
    <text evidence="2">The sequence shown here is derived from an EMBL/GenBank/DDBJ whole genome shotgun (WGS) entry which is preliminary data.</text>
</comment>
<dbReference type="RefSeq" id="WP_169347095.1">
    <property type="nucleotide sequence ID" value="NZ_JABBJJ010000111.1"/>
</dbReference>
<dbReference type="AlphaFoldDB" id="A0A848LJD7"/>
<keyword evidence="1" id="KW-0732">Signal</keyword>
<sequence>MQRVGLLFSVLTFLLLSSPGRAHAQTLELPIEVIGPEGYTRSVSFTLSSEAAAQSVHLWLQAHNLSYEGKGSVRFNDDATWIPLDNTTVTVEGRGRNYGGIGGAFATLSMRLPIPAGALKEGTNTLHFRFNYTDERSIGYRVLRFNLLRADGKQVIQESVFSHADPHSWTAPPIYQDPASIAEGEALWRTATLVPSSKNGTPMRAHCMDCHTQSGMDLKYFAYSNHAIVERARFHGLNEKQGLKIAAYIRTLPNVQPWGRPWNPPYQPGPGLDSRPVEQWAAGAGIDWVLPDDQHMLQYIFPQGITEEAVSTKANLSAREIPTTLQLPDWNHWLPSIHPKDAWGDDFVNSRVSGSYDGQGTWALANDPTGTRTGRARAARVVASGYSTYRSEFLYFQEEWNLSLYNFLLPRYPNTVGISDPVYSRKIYSTGLWKMVKEFELMNDFRLDGHYQKLIPTSRDSRAWLFNYSFDVSPNTMKLPAANTGINNNSTLMHLYFSTAWYHVALVLNNGNHSDGDRRNSQRPIDWPYTHGFILHLSHDVAGNPSTMSNQVLFLIKGMQTADNSQPLKNNGSWHIRGPARIASLVHFGFSAARKTWGIPPEQRKAIFEVLLRTWLKKTKEYSPETWRTDYAIDPSQPYTFVDQFPAINNIWYMIPRFRYFGVDAALVEELTQWAESVFTGVDWTPVRNATCTERPTGEISCTSG</sequence>
<evidence type="ECO:0000313" key="3">
    <source>
        <dbReference type="Proteomes" id="UP000518300"/>
    </source>
</evidence>
<evidence type="ECO:0000313" key="2">
    <source>
        <dbReference type="EMBL" id="NMO17814.1"/>
    </source>
</evidence>
<keyword evidence="3" id="KW-1185">Reference proteome</keyword>
<organism evidence="2 3">
    <name type="scientific">Pyxidicoccus fallax</name>
    <dbReference type="NCBI Taxonomy" id="394095"/>
    <lineage>
        <taxon>Bacteria</taxon>
        <taxon>Pseudomonadati</taxon>
        <taxon>Myxococcota</taxon>
        <taxon>Myxococcia</taxon>
        <taxon>Myxococcales</taxon>
        <taxon>Cystobacterineae</taxon>
        <taxon>Myxococcaceae</taxon>
        <taxon>Pyxidicoccus</taxon>
    </lineage>
</organism>
<feature type="signal peptide" evidence="1">
    <location>
        <begin position="1"/>
        <end position="24"/>
    </location>
</feature>
<dbReference type="InterPro" id="IPR036909">
    <property type="entry name" value="Cyt_c-like_dom_sf"/>
</dbReference>
<feature type="chain" id="PRO_5032905567" evidence="1">
    <location>
        <begin position="25"/>
        <end position="705"/>
    </location>
</feature>
<name>A0A848LJD7_9BACT</name>
<dbReference type="GO" id="GO:0009055">
    <property type="term" value="F:electron transfer activity"/>
    <property type="evidence" value="ECO:0007669"/>
    <property type="project" value="InterPro"/>
</dbReference>
<gene>
    <name evidence="2" type="ORF">HG543_23580</name>
</gene>
<dbReference type="Proteomes" id="UP000518300">
    <property type="component" value="Unassembled WGS sequence"/>
</dbReference>
<dbReference type="EMBL" id="JABBJJ010000111">
    <property type="protein sequence ID" value="NMO17814.1"/>
    <property type="molecule type" value="Genomic_DNA"/>
</dbReference>
<accession>A0A848LJD7</accession>